<dbReference type="EMBL" id="MOBK01000001">
    <property type="protein sequence ID" value="RON25165.1"/>
    <property type="molecule type" value="Genomic_DNA"/>
</dbReference>
<dbReference type="RefSeq" id="WP_123432497.1">
    <property type="nucleotide sequence ID" value="NZ_MOBK01000001.1"/>
</dbReference>
<organism evidence="3 4">
    <name type="scientific">Pseudomonas brassicacearum</name>
    <dbReference type="NCBI Taxonomy" id="930166"/>
    <lineage>
        <taxon>Bacteria</taxon>
        <taxon>Pseudomonadati</taxon>
        <taxon>Pseudomonadota</taxon>
        <taxon>Gammaproteobacteria</taxon>
        <taxon>Pseudomonadales</taxon>
        <taxon>Pseudomonadaceae</taxon>
        <taxon>Pseudomonas</taxon>
    </lineage>
</organism>
<comment type="similarity">
    <text evidence="1">Belongs to the AHA1 family.</text>
</comment>
<reference evidence="3 4" key="1">
    <citation type="submission" date="2016-10" db="EMBL/GenBank/DDBJ databases">
        <title>Comparative genome analysis of multiple Pseudomonas spp. focuses on biocontrol and plant growth promoting traits.</title>
        <authorList>
            <person name="Tao X.-Y."/>
            <person name="Taylor C.G."/>
        </authorList>
    </citation>
    <scope>NUCLEOTIDE SEQUENCE [LARGE SCALE GENOMIC DNA]</scope>
    <source>
        <strain evidence="3 4">38D7</strain>
    </source>
</reference>
<dbReference type="GO" id="GO:0032259">
    <property type="term" value="P:methylation"/>
    <property type="evidence" value="ECO:0007669"/>
    <property type="project" value="UniProtKB-KW"/>
</dbReference>
<dbReference type="Pfam" id="PF08327">
    <property type="entry name" value="AHSA1"/>
    <property type="match status" value="1"/>
</dbReference>
<protein>
    <submittedName>
        <fullName evidence="3">Vanillate O-demethylase oxidoreductase VanB</fullName>
    </submittedName>
</protein>
<dbReference type="GO" id="GO:0008168">
    <property type="term" value="F:methyltransferase activity"/>
    <property type="evidence" value="ECO:0007669"/>
    <property type="project" value="UniProtKB-KW"/>
</dbReference>
<keyword evidence="3" id="KW-0489">Methyltransferase</keyword>
<name>A0A423II96_9PSED</name>
<accession>A0A423II96</accession>
<dbReference type="InterPro" id="IPR023393">
    <property type="entry name" value="START-like_dom_sf"/>
</dbReference>
<dbReference type="InterPro" id="IPR013538">
    <property type="entry name" value="ASHA1/2-like_C"/>
</dbReference>
<evidence type="ECO:0000256" key="1">
    <source>
        <dbReference type="ARBA" id="ARBA00006817"/>
    </source>
</evidence>
<keyword evidence="3" id="KW-0808">Transferase</keyword>
<gene>
    <name evidence="3" type="ORF">BK660_05755</name>
</gene>
<evidence type="ECO:0000313" key="4">
    <source>
        <dbReference type="Proteomes" id="UP000285636"/>
    </source>
</evidence>
<evidence type="ECO:0000313" key="3">
    <source>
        <dbReference type="EMBL" id="RON25165.1"/>
    </source>
</evidence>
<dbReference type="SUPFAM" id="SSF55961">
    <property type="entry name" value="Bet v1-like"/>
    <property type="match status" value="1"/>
</dbReference>
<dbReference type="AlphaFoldDB" id="A0A423II96"/>
<comment type="caution">
    <text evidence="3">The sequence shown here is derived from an EMBL/GenBank/DDBJ whole genome shotgun (WGS) entry which is preliminary data.</text>
</comment>
<evidence type="ECO:0000259" key="2">
    <source>
        <dbReference type="Pfam" id="PF08327"/>
    </source>
</evidence>
<proteinExistence type="inferred from homology"/>
<sequence>MNPTSDRDRIERKILLKAKRSHVWRVLANAEAFGQWFGVALEGKRFVAGEWTQGQITFPGYEHLLWNVLVERVEPERLFSFRWHPYAIHPDVDYSQEPTTLVKFELEDMDNGTLLKVSESGFDHIPQTRREKAFRMDSRGWEEQMNNIEQFLAESAKAHEREGG</sequence>
<dbReference type="Proteomes" id="UP000285636">
    <property type="component" value="Unassembled WGS sequence"/>
</dbReference>
<feature type="domain" description="Activator of Hsp90 ATPase homologue 1/2-like C-terminal" evidence="2">
    <location>
        <begin position="17"/>
        <end position="152"/>
    </location>
</feature>
<dbReference type="CDD" id="cd08898">
    <property type="entry name" value="SRPBCC_CalC_Aha1-like_5"/>
    <property type="match status" value="1"/>
</dbReference>
<dbReference type="Gene3D" id="3.30.530.20">
    <property type="match status" value="1"/>
</dbReference>